<proteinExistence type="predicted"/>
<evidence type="ECO:0000313" key="3">
    <source>
        <dbReference type="Proteomes" id="UP000326565"/>
    </source>
</evidence>
<feature type="compositionally biased region" description="Polar residues" evidence="1">
    <location>
        <begin position="403"/>
        <end position="417"/>
    </location>
</feature>
<accession>A0A5N5WYV4</accession>
<dbReference type="AlphaFoldDB" id="A0A5N5WYV4"/>
<organism evidence="2 3">
    <name type="scientific">Aspergillus leporis</name>
    <dbReference type="NCBI Taxonomy" id="41062"/>
    <lineage>
        <taxon>Eukaryota</taxon>
        <taxon>Fungi</taxon>
        <taxon>Dikarya</taxon>
        <taxon>Ascomycota</taxon>
        <taxon>Pezizomycotina</taxon>
        <taxon>Eurotiomycetes</taxon>
        <taxon>Eurotiomycetidae</taxon>
        <taxon>Eurotiales</taxon>
        <taxon>Aspergillaceae</taxon>
        <taxon>Aspergillus</taxon>
        <taxon>Aspergillus subgen. Circumdati</taxon>
    </lineage>
</organism>
<dbReference type="EMBL" id="ML732222">
    <property type="protein sequence ID" value="KAB8073701.1"/>
    <property type="molecule type" value="Genomic_DNA"/>
</dbReference>
<keyword evidence="3" id="KW-1185">Reference proteome</keyword>
<gene>
    <name evidence="2" type="ORF">BDV29DRAFT_191546</name>
</gene>
<evidence type="ECO:0000313" key="2">
    <source>
        <dbReference type="EMBL" id="KAB8073701.1"/>
    </source>
</evidence>
<evidence type="ECO:0000256" key="1">
    <source>
        <dbReference type="SAM" id="MobiDB-lite"/>
    </source>
</evidence>
<dbReference type="OrthoDB" id="103819at2759"/>
<name>A0A5N5WYV4_9EURO</name>
<protein>
    <submittedName>
        <fullName evidence="2">Uncharacterized protein</fullName>
    </submittedName>
</protein>
<feature type="region of interest" description="Disordered" evidence="1">
    <location>
        <begin position="403"/>
        <end position="422"/>
    </location>
</feature>
<dbReference type="Proteomes" id="UP000326565">
    <property type="component" value="Unassembled WGS sequence"/>
</dbReference>
<reference evidence="2 3" key="1">
    <citation type="submission" date="2019-04" db="EMBL/GenBank/DDBJ databases">
        <title>Friends and foes A comparative genomics study of 23 Aspergillus species from section Flavi.</title>
        <authorList>
            <consortium name="DOE Joint Genome Institute"/>
            <person name="Kjaerbolling I."/>
            <person name="Vesth T."/>
            <person name="Frisvad J.C."/>
            <person name="Nybo J.L."/>
            <person name="Theobald S."/>
            <person name="Kildgaard S."/>
            <person name="Isbrandt T."/>
            <person name="Kuo A."/>
            <person name="Sato A."/>
            <person name="Lyhne E.K."/>
            <person name="Kogle M.E."/>
            <person name="Wiebenga A."/>
            <person name="Kun R.S."/>
            <person name="Lubbers R.J."/>
            <person name="Makela M.R."/>
            <person name="Barry K."/>
            <person name="Chovatia M."/>
            <person name="Clum A."/>
            <person name="Daum C."/>
            <person name="Haridas S."/>
            <person name="He G."/>
            <person name="LaButti K."/>
            <person name="Lipzen A."/>
            <person name="Mondo S."/>
            <person name="Riley R."/>
            <person name="Salamov A."/>
            <person name="Simmons B.A."/>
            <person name="Magnuson J.K."/>
            <person name="Henrissat B."/>
            <person name="Mortensen U.H."/>
            <person name="Larsen T.O."/>
            <person name="Devries R.P."/>
            <person name="Grigoriev I.V."/>
            <person name="Machida M."/>
            <person name="Baker S.E."/>
            <person name="Andersen M.R."/>
        </authorList>
    </citation>
    <scope>NUCLEOTIDE SEQUENCE [LARGE SCALE GENOMIC DNA]</scope>
    <source>
        <strain evidence="2 3">CBS 151.66</strain>
    </source>
</reference>
<sequence length="469" mass="52562">MLLSYSNSWHQLSQVQGLAWNRLQALDSALYAASQVTESMGGLGKLSTVNDQSEEQCKTPSPEFLSWMLKDIGTNRFGSYVQDYFRHVSKQTLESMGVSLLRKDASPADSILYTVCVNSVAYKFITTAMATCAEVPSDSTGCIEEDSTCGYTIFHTITGSDMWDLPFPRIGGHYFLLGVNKNCLQDLHRYWSYYRRYQNYAWKLGRSKCFLDVTPGGILHASARHVVPPLTNVRERLLPKQIYSQITPPSDSWKGLDSRGEIAALDYAYHSVMTTILHLVQLTPGQTLSAKDLYLDSARQELLALVSICLSSDKQSTVAFIHWTLLYYPLTAVFVLFCNAVVTSHTGDFNLLKTVADCLTQCGTISQNIVTLQKLFQEFVSLSQRFLNEESSTLFTHQDAIQASPSHQQEASSQNIIRNPRSPRWMNTTPIWSSGILRGLDEHPFDQTFPMLELSCGDPNFFLGSGPDI</sequence>